<dbReference type="AlphaFoldDB" id="L9XFJ7"/>
<dbReference type="CDD" id="cd06849">
    <property type="entry name" value="lipoyl_domain"/>
    <property type="match status" value="1"/>
</dbReference>
<feature type="domain" description="Lipoyl-binding" evidence="2">
    <location>
        <begin position="11"/>
        <end position="86"/>
    </location>
</feature>
<dbReference type="eggNOG" id="arCOG02700">
    <property type="taxonomic scope" value="Archaea"/>
</dbReference>
<dbReference type="STRING" id="1227497.C491_02770"/>
<sequence>MSGTDDRVAVAASDVWPEDVEDDETAVVVNWFAREGRRVEEGETICEIQIEKVSIDVPAPVTGELVAIERGEDAELTREDVLAYVAPG</sequence>
<dbReference type="PROSITE" id="PS50968">
    <property type="entry name" value="BIOTINYL_LIPOYL"/>
    <property type="match status" value="1"/>
</dbReference>
<accession>L9XFJ7</accession>
<reference evidence="3 4" key="1">
    <citation type="journal article" date="2014" name="PLoS Genet.">
        <title>Phylogenetically driven sequencing of extremely halophilic archaea reveals strategies for static and dynamic osmo-response.</title>
        <authorList>
            <person name="Becker E.A."/>
            <person name="Seitzer P.M."/>
            <person name="Tritt A."/>
            <person name="Larsen D."/>
            <person name="Krusor M."/>
            <person name="Yao A.I."/>
            <person name="Wu D."/>
            <person name="Madern D."/>
            <person name="Eisen J.A."/>
            <person name="Darling A.E."/>
            <person name="Facciotti M.T."/>
        </authorList>
    </citation>
    <scope>NUCLEOTIDE SEQUENCE [LARGE SCALE GENOMIC DNA]</scope>
    <source>
        <strain evidence="3 4">DSM 10524</strain>
    </source>
</reference>
<keyword evidence="4" id="KW-1185">Reference proteome</keyword>
<dbReference type="InterPro" id="IPR000089">
    <property type="entry name" value="Biotin_lipoyl"/>
</dbReference>
<dbReference type="InterPro" id="IPR011053">
    <property type="entry name" value="Single_hybrid_motif"/>
</dbReference>
<dbReference type="RefSeq" id="WP_005553622.1">
    <property type="nucleotide sequence ID" value="NZ_AOIB01000013.1"/>
</dbReference>
<organism evidence="3 4">
    <name type="scientific">Natronococcus amylolyticus DSM 10524</name>
    <dbReference type="NCBI Taxonomy" id="1227497"/>
    <lineage>
        <taxon>Archaea</taxon>
        <taxon>Methanobacteriati</taxon>
        <taxon>Methanobacteriota</taxon>
        <taxon>Stenosarchaea group</taxon>
        <taxon>Halobacteria</taxon>
        <taxon>Halobacteriales</taxon>
        <taxon>Natrialbaceae</taxon>
        <taxon>Natronococcus</taxon>
    </lineage>
</organism>
<evidence type="ECO:0000313" key="4">
    <source>
        <dbReference type="Proteomes" id="UP000011688"/>
    </source>
</evidence>
<dbReference type="PROSITE" id="PS00189">
    <property type="entry name" value="LIPOYL"/>
    <property type="match status" value="1"/>
</dbReference>
<dbReference type="Proteomes" id="UP000011688">
    <property type="component" value="Unassembled WGS sequence"/>
</dbReference>
<dbReference type="SUPFAM" id="SSF51230">
    <property type="entry name" value="Single hybrid motif"/>
    <property type="match status" value="1"/>
</dbReference>
<dbReference type="Pfam" id="PF00364">
    <property type="entry name" value="Biotin_lipoyl"/>
    <property type="match status" value="1"/>
</dbReference>
<evidence type="ECO:0000259" key="2">
    <source>
        <dbReference type="PROSITE" id="PS50968"/>
    </source>
</evidence>
<protein>
    <submittedName>
        <fullName evidence="3">Biotin/lipoyl attachment domain-containing protein</fullName>
    </submittedName>
</protein>
<comment type="caution">
    <text evidence="3">The sequence shown here is derived from an EMBL/GenBank/DDBJ whole genome shotgun (WGS) entry which is preliminary data.</text>
</comment>
<gene>
    <name evidence="3" type="ORF">C491_02770</name>
</gene>
<dbReference type="EMBL" id="AOIB01000013">
    <property type="protein sequence ID" value="ELY60186.1"/>
    <property type="molecule type" value="Genomic_DNA"/>
</dbReference>
<evidence type="ECO:0000313" key="3">
    <source>
        <dbReference type="EMBL" id="ELY60186.1"/>
    </source>
</evidence>
<dbReference type="InterPro" id="IPR003016">
    <property type="entry name" value="2-oxoA_DH_lipoyl-BS"/>
</dbReference>
<keyword evidence="1" id="KW-0450">Lipoyl</keyword>
<evidence type="ECO:0000256" key="1">
    <source>
        <dbReference type="ARBA" id="ARBA00022823"/>
    </source>
</evidence>
<dbReference type="OrthoDB" id="161307at2157"/>
<proteinExistence type="predicted"/>
<dbReference type="Gene3D" id="2.40.50.100">
    <property type="match status" value="1"/>
</dbReference>
<name>L9XFJ7_9EURY</name>